<dbReference type="EMBL" id="FQZN01000012">
    <property type="protein sequence ID" value="SHI99156.1"/>
    <property type="molecule type" value="Genomic_DNA"/>
</dbReference>
<reference evidence="3" key="1">
    <citation type="submission" date="2016-11" db="EMBL/GenBank/DDBJ databases">
        <authorList>
            <person name="Varghese N."/>
            <person name="Submissions S."/>
        </authorList>
    </citation>
    <scope>NUCLEOTIDE SEQUENCE [LARGE SCALE GENOMIC DNA]</scope>
    <source>
        <strain evidence="3">DSM 26884</strain>
    </source>
</reference>
<organism evidence="2 3">
    <name type="scientific">Bacteroides stercorirosoris</name>
    <dbReference type="NCBI Taxonomy" id="871324"/>
    <lineage>
        <taxon>Bacteria</taxon>
        <taxon>Pseudomonadati</taxon>
        <taxon>Bacteroidota</taxon>
        <taxon>Bacteroidia</taxon>
        <taxon>Bacteroidales</taxon>
        <taxon>Bacteroidaceae</taxon>
        <taxon>Bacteroides</taxon>
    </lineage>
</organism>
<evidence type="ECO:0000313" key="3">
    <source>
        <dbReference type="Proteomes" id="UP000184192"/>
    </source>
</evidence>
<evidence type="ECO:0000313" key="2">
    <source>
        <dbReference type="EMBL" id="SHI99156.1"/>
    </source>
</evidence>
<name>A0A1M6FN97_9BACE</name>
<evidence type="ECO:0000256" key="1">
    <source>
        <dbReference type="SAM" id="MobiDB-lite"/>
    </source>
</evidence>
<gene>
    <name evidence="2" type="ORF">SAMN05444350_112125</name>
</gene>
<feature type="compositionally biased region" description="Basic and acidic residues" evidence="1">
    <location>
        <begin position="26"/>
        <end position="40"/>
    </location>
</feature>
<dbReference type="Pfam" id="PF16287">
    <property type="entry name" value="DUF4933"/>
    <property type="match status" value="1"/>
</dbReference>
<keyword evidence="3" id="KW-1185">Reference proteome</keyword>
<dbReference type="Proteomes" id="UP000184192">
    <property type="component" value="Unassembled WGS sequence"/>
</dbReference>
<dbReference type="AlphaFoldDB" id="A0A1M6FN97"/>
<feature type="region of interest" description="Disordered" evidence="1">
    <location>
        <begin position="24"/>
        <end position="44"/>
    </location>
</feature>
<proteinExistence type="predicted"/>
<accession>A0A1M6FN97</accession>
<sequence>MQSKTLFYLTLIGLCTACGSKNPGMSKEEAAKELSERTTTDQDAAPQAVTASVNAFPDDFVPPAGIKYKPKIQKDGAVILNVPAALKNVRSVKVEDFGKMQFHFTGVDAMLVQDIVGEITPVGNQYVLAALQGLFLLSQDFKHIKQLFKNDVECKKHNGSMSLNPHQMITHTYYDTSSDQLRCCYLSLDKGIGNQVAFLPFTAMVTASASWTPDDVTSKLPLDKKMSFDSFFNGFKEGFIKYAAFSGCFYTMGLKGDTLCCFAPEGDSDYTPKGTYRSGEKGNTYVYRNRTYIRMAYDNTVYYLEDASTLRAAYKLDFGTLRRPDGKKVTGSLSNNLDEDYFVTSWLETDRFLFIRITKGFDSSNARKDKQVSLYSLIYDKASKEFFSLPTEKEGKDLNYPSISAGNEQETSFYPKLVAGNTLLSYVNGKWIKENMPNLPEGKNVSDDELVLISVE</sequence>
<protein>
    <recommendedName>
        <fullName evidence="4">DUF4933 domain-containing protein</fullName>
    </recommendedName>
</protein>
<dbReference type="eggNOG" id="ENOG502ZVFY">
    <property type="taxonomic scope" value="Bacteria"/>
</dbReference>
<dbReference type="InterPro" id="IPR032559">
    <property type="entry name" value="DUF4933"/>
</dbReference>
<evidence type="ECO:0008006" key="4">
    <source>
        <dbReference type="Google" id="ProtNLM"/>
    </source>
</evidence>